<dbReference type="EMBL" id="LR796301">
    <property type="protein sequence ID" value="CAB4135460.1"/>
    <property type="molecule type" value="Genomic_DNA"/>
</dbReference>
<organism evidence="1">
    <name type="scientific">uncultured Caudovirales phage</name>
    <dbReference type="NCBI Taxonomy" id="2100421"/>
    <lineage>
        <taxon>Viruses</taxon>
        <taxon>Duplodnaviria</taxon>
        <taxon>Heunggongvirae</taxon>
        <taxon>Uroviricota</taxon>
        <taxon>Caudoviricetes</taxon>
        <taxon>Peduoviridae</taxon>
        <taxon>Maltschvirus</taxon>
        <taxon>Maltschvirus maltsch</taxon>
    </lineage>
</organism>
<evidence type="ECO:0008006" key="2">
    <source>
        <dbReference type="Google" id="ProtNLM"/>
    </source>
</evidence>
<reference evidence="1" key="1">
    <citation type="submission" date="2020-04" db="EMBL/GenBank/DDBJ databases">
        <authorList>
            <person name="Chiriac C."/>
            <person name="Salcher M."/>
            <person name="Ghai R."/>
            <person name="Kavagutti S V."/>
        </authorList>
    </citation>
    <scope>NUCLEOTIDE SEQUENCE</scope>
</reference>
<dbReference type="InterPro" id="IPR011604">
    <property type="entry name" value="PDDEXK-like_dom_sf"/>
</dbReference>
<accession>A0A6J5LR23</accession>
<proteinExistence type="predicted"/>
<name>A0A6J5LR23_9CAUD</name>
<gene>
    <name evidence="1" type="ORF">UFOVP291_18</name>
</gene>
<evidence type="ECO:0000313" key="1">
    <source>
        <dbReference type="EMBL" id="CAB4135460.1"/>
    </source>
</evidence>
<dbReference type="Gene3D" id="3.90.320.10">
    <property type="match status" value="1"/>
</dbReference>
<protein>
    <recommendedName>
        <fullName evidence="2">PD-(D/E)XK nuclease superfamily</fullName>
    </recommendedName>
</protein>
<sequence>MFQPPSDNDRLLFAFTDIVDKAMQADNSSQPKRQYLGASMIGESCSRRLAYGYHGTPKDPDTGFEGKTLRMFDMGHDGETRMAQYLKLAGFNLQTHKEDGKQIGISDCDGKFKGHLDGVFHGGPALPGLTYPALWENKALGDSTFKKFEKLGLKGFSLKYWAQVQIYMGYYELPCCLFTAINRDTGHMHVELVQFDAVECQALIRKATRIVESVDPEEFSPSGKNENQYEQNGISCKFCDWRSRCWSLAPVVIPKPSDEEPAWRRRS</sequence>